<feature type="region of interest" description="Disordered" evidence="1">
    <location>
        <begin position="76"/>
        <end position="116"/>
    </location>
</feature>
<proteinExistence type="predicted"/>
<accession>A0ABV2H5J6</accession>
<keyword evidence="3" id="KW-1185">Reference proteome</keyword>
<dbReference type="InterPro" id="IPR036619">
    <property type="entry name" value="NinB_sf"/>
</dbReference>
<dbReference type="Gene3D" id="1.10.3790.10">
    <property type="entry name" value="NinB"/>
    <property type="match status" value="1"/>
</dbReference>
<dbReference type="Pfam" id="PF05772">
    <property type="entry name" value="NinB"/>
    <property type="match status" value="1"/>
</dbReference>
<feature type="compositionally biased region" description="Polar residues" evidence="1">
    <location>
        <begin position="78"/>
        <end position="87"/>
    </location>
</feature>
<evidence type="ECO:0000313" key="2">
    <source>
        <dbReference type="EMBL" id="MET3585766.1"/>
    </source>
</evidence>
<dbReference type="Proteomes" id="UP001549031">
    <property type="component" value="Unassembled WGS sequence"/>
</dbReference>
<dbReference type="SUPFAM" id="SSF103370">
    <property type="entry name" value="NinB"/>
    <property type="match status" value="1"/>
</dbReference>
<sequence>MLHEVAEQVEWYGQKIDAEDWKDMFTASLRHARVVPGIDKGTFVPLGMHTSTMTIEEMSNLIELVYAFGAEHGVTFKEPQQPNSGGAPSTPDKAEDSSPDPSASDEPEDDNAQSSGSFTILDCAKEFLALAVVKWTDEGERDEAFEQGKADWMKRLPAELHPQIESIRVSTRAVATGKRTVAQAKSWLCEVLECKPEDLA</sequence>
<reference evidence="2 3" key="1">
    <citation type="submission" date="2024-06" db="EMBL/GenBank/DDBJ databases">
        <title>Genomic Encyclopedia of Type Strains, Phase IV (KMG-IV): sequencing the most valuable type-strain genomes for metagenomic binning, comparative biology and taxonomic classification.</title>
        <authorList>
            <person name="Goeker M."/>
        </authorList>
    </citation>
    <scope>NUCLEOTIDE SEQUENCE [LARGE SCALE GENOMIC DNA]</scope>
    <source>
        <strain evidence="2 3">DSM 105042</strain>
    </source>
</reference>
<comment type="caution">
    <text evidence="2">The sequence shown here is derived from an EMBL/GenBank/DDBJ whole genome shotgun (WGS) entry which is preliminary data.</text>
</comment>
<name>A0ABV2H5J6_9HYPH</name>
<protein>
    <submittedName>
        <fullName evidence="2">Uncharacterized protein</fullName>
    </submittedName>
</protein>
<evidence type="ECO:0000256" key="1">
    <source>
        <dbReference type="SAM" id="MobiDB-lite"/>
    </source>
</evidence>
<dbReference type="EMBL" id="JBEPLJ010000006">
    <property type="protein sequence ID" value="MET3585766.1"/>
    <property type="molecule type" value="Genomic_DNA"/>
</dbReference>
<dbReference type="InterPro" id="IPR008711">
    <property type="entry name" value="Recombinase_NinB"/>
</dbReference>
<organism evidence="2 3">
    <name type="scientific">Pseudorhizobium tarimense</name>
    <dbReference type="NCBI Taxonomy" id="1079109"/>
    <lineage>
        <taxon>Bacteria</taxon>
        <taxon>Pseudomonadati</taxon>
        <taxon>Pseudomonadota</taxon>
        <taxon>Alphaproteobacteria</taxon>
        <taxon>Hyphomicrobiales</taxon>
        <taxon>Rhizobiaceae</taxon>
        <taxon>Rhizobium/Agrobacterium group</taxon>
        <taxon>Pseudorhizobium</taxon>
    </lineage>
</organism>
<gene>
    <name evidence="2" type="ORF">ABID21_001875</name>
</gene>
<evidence type="ECO:0000313" key="3">
    <source>
        <dbReference type="Proteomes" id="UP001549031"/>
    </source>
</evidence>